<evidence type="ECO:0008006" key="3">
    <source>
        <dbReference type="Google" id="ProtNLM"/>
    </source>
</evidence>
<gene>
    <name evidence="1" type="ORF">RND15_39735</name>
</gene>
<keyword evidence="2" id="KW-1185">Reference proteome</keyword>
<protein>
    <recommendedName>
        <fullName evidence="3">Asp23/Gls24 family envelope stress response protein</fullName>
    </recommendedName>
</protein>
<reference evidence="1" key="1">
    <citation type="submission" date="2024-05" db="EMBL/GenBank/DDBJ databases">
        <title>30 novel species of actinomycetes from the DSMZ collection.</title>
        <authorList>
            <person name="Nouioui I."/>
        </authorList>
    </citation>
    <scope>NUCLEOTIDE SEQUENCE</scope>
    <source>
        <strain evidence="1">DSM 41529</strain>
    </source>
</reference>
<evidence type="ECO:0000313" key="2">
    <source>
        <dbReference type="Proteomes" id="UP001180754"/>
    </source>
</evidence>
<dbReference type="RefSeq" id="WP_311729325.1">
    <property type="nucleotide sequence ID" value="NZ_JAVRFD010000028.1"/>
</dbReference>
<dbReference type="Proteomes" id="UP001180754">
    <property type="component" value="Unassembled WGS sequence"/>
</dbReference>
<dbReference type="EMBL" id="JAVRFD010000028">
    <property type="protein sequence ID" value="MDT0548761.1"/>
    <property type="molecule type" value="Genomic_DNA"/>
</dbReference>
<sequence length="152" mass="16334">MAINHPTADRLPSGTTIDTLREATAALTAEPIERPPGFVACVMARIRQEPRRFRKLPLPAEPPHRLSITEHAAATLLSAATSSVPGTTGRGCRFPTPGDPTHVAVSISLRYGQHASTTAHRIRAALHTAAATQLGLRLLHIDITIDDVHPRL</sequence>
<accession>A0ABU2XS71</accession>
<name>A0ABU2XS71_9ACTN</name>
<evidence type="ECO:0000313" key="1">
    <source>
        <dbReference type="EMBL" id="MDT0548761.1"/>
    </source>
</evidence>
<comment type="caution">
    <text evidence="1">The sequence shown here is derived from an EMBL/GenBank/DDBJ whole genome shotgun (WGS) entry which is preliminary data.</text>
</comment>
<organism evidence="1 2">
    <name type="scientific">Streptomyces lonegramiae</name>
    <dbReference type="NCBI Taxonomy" id="3075524"/>
    <lineage>
        <taxon>Bacteria</taxon>
        <taxon>Bacillati</taxon>
        <taxon>Actinomycetota</taxon>
        <taxon>Actinomycetes</taxon>
        <taxon>Kitasatosporales</taxon>
        <taxon>Streptomycetaceae</taxon>
        <taxon>Streptomyces</taxon>
    </lineage>
</organism>
<proteinExistence type="predicted"/>